<dbReference type="Proteomes" id="UP000184164">
    <property type="component" value="Unassembled WGS sequence"/>
</dbReference>
<reference evidence="10 11" key="1">
    <citation type="submission" date="2016-11" db="EMBL/GenBank/DDBJ databases">
        <authorList>
            <person name="Jaros S."/>
            <person name="Januszkiewicz K."/>
            <person name="Wedrychowicz H."/>
        </authorList>
    </citation>
    <scope>NUCLEOTIDE SEQUENCE [LARGE SCALE GENOMIC DNA]</scope>
    <source>
        <strain evidence="10 11">DSM 26910</strain>
    </source>
</reference>
<proteinExistence type="inferred from homology"/>
<keyword evidence="11" id="KW-1185">Reference proteome</keyword>
<evidence type="ECO:0000256" key="1">
    <source>
        <dbReference type="ARBA" id="ARBA00004429"/>
    </source>
</evidence>
<dbReference type="PANTHER" id="PTHR30574:SF1">
    <property type="entry name" value="SULPHUR TRANSPORT DOMAIN-CONTAINING PROTEIN"/>
    <property type="match status" value="1"/>
</dbReference>
<feature type="transmembrane region" description="Helical" evidence="9">
    <location>
        <begin position="80"/>
        <end position="100"/>
    </location>
</feature>
<dbReference type="PANTHER" id="PTHR30574">
    <property type="entry name" value="INNER MEMBRANE PROTEIN YEDE"/>
    <property type="match status" value="1"/>
</dbReference>
<dbReference type="InterPro" id="IPR007272">
    <property type="entry name" value="Sulf_transp_TsuA/YedE"/>
</dbReference>
<keyword evidence="3" id="KW-1003">Cell membrane</keyword>
<dbReference type="EMBL" id="FQUM01000004">
    <property type="protein sequence ID" value="SHF27364.1"/>
    <property type="molecule type" value="Genomic_DNA"/>
</dbReference>
<evidence type="ECO:0000313" key="10">
    <source>
        <dbReference type="EMBL" id="SHF27364.1"/>
    </source>
</evidence>
<evidence type="ECO:0000256" key="3">
    <source>
        <dbReference type="ARBA" id="ARBA00022475"/>
    </source>
</evidence>
<dbReference type="RefSeq" id="WP_073001293.1">
    <property type="nucleotide sequence ID" value="NZ_FQUM01000004.1"/>
</dbReference>
<dbReference type="AlphaFoldDB" id="A0A1M5AB25"/>
<evidence type="ECO:0000256" key="5">
    <source>
        <dbReference type="ARBA" id="ARBA00022692"/>
    </source>
</evidence>
<keyword evidence="4" id="KW-0997">Cell inner membrane</keyword>
<evidence type="ECO:0000256" key="9">
    <source>
        <dbReference type="SAM" id="Phobius"/>
    </source>
</evidence>
<evidence type="ECO:0000256" key="6">
    <source>
        <dbReference type="ARBA" id="ARBA00022989"/>
    </source>
</evidence>
<evidence type="ECO:0000256" key="2">
    <source>
        <dbReference type="ARBA" id="ARBA00022448"/>
    </source>
</evidence>
<sequence length="178" mass="18659">MKTSESTKPKAYMNPYLAGFLLGLVLLATIYITGRGLGASGAFKSVVIASVETVAPAHAENSAYYTNFNETNPQGPWKNFLVFEVLGVLVGAFFSGVLANRTGLKLEKGPRVSNGVRIAGAIVGGALFGYGSQLGRGCTSGSALSGMAVLSLGGILTMLAIFGGAYMLAYFFRKLWLK</sequence>
<name>A0A1M5AB25_9BACT</name>
<gene>
    <name evidence="10" type="ORF">SAMN05444274_104257</name>
</gene>
<comment type="subcellular location">
    <subcellularLocation>
        <location evidence="1">Cell inner membrane</location>
        <topology evidence="1">Multi-pass membrane protein</topology>
    </subcellularLocation>
</comment>
<dbReference type="GO" id="GO:0005886">
    <property type="term" value="C:plasma membrane"/>
    <property type="evidence" value="ECO:0007669"/>
    <property type="project" value="UniProtKB-SubCell"/>
</dbReference>
<dbReference type="STRING" id="1484053.SAMN05444274_104257"/>
<feature type="transmembrane region" description="Helical" evidence="9">
    <location>
        <begin position="143"/>
        <end position="172"/>
    </location>
</feature>
<dbReference type="Pfam" id="PF04143">
    <property type="entry name" value="Sulf_transp"/>
    <property type="match status" value="1"/>
</dbReference>
<keyword evidence="6 9" id="KW-1133">Transmembrane helix</keyword>
<feature type="transmembrane region" description="Helical" evidence="9">
    <location>
        <begin position="112"/>
        <end position="131"/>
    </location>
</feature>
<comment type="similarity">
    <text evidence="8">Belongs to the TsuA/YedE (TC 9.B.102) family.</text>
</comment>
<keyword evidence="7 9" id="KW-0472">Membrane</keyword>
<evidence type="ECO:0000256" key="7">
    <source>
        <dbReference type="ARBA" id="ARBA00023136"/>
    </source>
</evidence>
<evidence type="ECO:0000313" key="11">
    <source>
        <dbReference type="Proteomes" id="UP000184164"/>
    </source>
</evidence>
<accession>A0A1M5AB25</accession>
<organism evidence="10 11">
    <name type="scientific">Mariniphaga anaerophila</name>
    <dbReference type="NCBI Taxonomy" id="1484053"/>
    <lineage>
        <taxon>Bacteria</taxon>
        <taxon>Pseudomonadati</taxon>
        <taxon>Bacteroidota</taxon>
        <taxon>Bacteroidia</taxon>
        <taxon>Marinilabiliales</taxon>
        <taxon>Prolixibacteraceae</taxon>
        <taxon>Mariniphaga</taxon>
    </lineage>
</organism>
<evidence type="ECO:0000256" key="4">
    <source>
        <dbReference type="ARBA" id="ARBA00022519"/>
    </source>
</evidence>
<keyword evidence="2" id="KW-0813">Transport</keyword>
<feature type="transmembrane region" description="Helical" evidence="9">
    <location>
        <begin position="12"/>
        <end position="32"/>
    </location>
</feature>
<keyword evidence="5 9" id="KW-0812">Transmembrane</keyword>
<protein>
    <submittedName>
        <fullName evidence="10">Uncharacterized protein</fullName>
    </submittedName>
</protein>
<evidence type="ECO:0000256" key="8">
    <source>
        <dbReference type="ARBA" id="ARBA00035655"/>
    </source>
</evidence>